<dbReference type="AlphaFoldDB" id="A0AAJ6ZJD8"/>
<keyword evidence="5 12" id="KW-0812">Transmembrane</keyword>
<keyword evidence="7" id="KW-0915">Sodium</keyword>
<comment type="similarity">
    <text evidence="2 12">Belongs to the amiloride-sensitive sodium channel (TC 1.A.6) family.</text>
</comment>
<evidence type="ECO:0000256" key="11">
    <source>
        <dbReference type="ARBA" id="ARBA00023303"/>
    </source>
</evidence>
<keyword evidence="3 12" id="KW-0813">Transport</keyword>
<comment type="subcellular location">
    <subcellularLocation>
        <location evidence="1">Membrane</location>
        <topology evidence="1">Multi-pass membrane protein</topology>
    </subcellularLocation>
</comment>
<keyword evidence="9 13" id="KW-0472">Membrane</keyword>
<dbReference type="InterPro" id="IPR001873">
    <property type="entry name" value="ENaC"/>
</dbReference>
<evidence type="ECO:0000256" key="7">
    <source>
        <dbReference type="ARBA" id="ARBA00023053"/>
    </source>
</evidence>
<evidence type="ECO:0000256" key="12">
    <source>
        <dbReference type="RuleBase" id="RU000679"/>
    </source>
</evidence>
<evidence type="ECO:0000256" key="3">
    <source>
        <dbReference type="ARBA" id="ARBA00022448"/>
    </source>
</evidence>
<evidence type="ECO:0000256" key="5">
    <source>
        <dbReference type="ARBA" id="ARBA00022692"/>
    </source>
</evidence>
<evidence type="ECO:0000313" key="14">
    <source>
        <dbReference type="RefSeq" id="XP_013173739.1"/>
    </source>
</evidence>
<keyword evidence="6 13" id="KW-1133">Transmembrane helix</keyword>
<evidence type="ECO:0000256" key="10">
    <source>
        <dbReference type="ARBA" id="ARBA00023201"/>
    </source>
</evidence>
<dbReference type="Gene3D" id="2.60.470.10">
    <property type="entry name" value="Acid-sensing ion channels like domains"/>
    <property type="match status" value="1"/>
</dbReference>
<proteinExistence type="inferred from homology"/>
<evidence type="ECO:0000256" key="1">
    <source>
        <dbReference type="ARBA" id="ARBA00004141"/>
    </source>
</evidence>
<dbReference type="KEGG" id="pxu:106122346"/>
<keyword evidence="11 12" id="KW-0407">Ion channel</keyword>
<evidence type="ECO:0000256" key="2">
    <source>
        <dbReference type="ARBA" id="ARBA00007193"/>
    </source>
</evidence>
<reference evidence="14" key="1">
    <citation type="submission" date="2025-08" db="UniProtKB">
        <authorList>
            <consortium name="RefSeq"/>
        </authorList>
    </citation>
    <scope>IDENTIFICATION</scope>
</reference>
<dbReference type="PANTHER" id="PTHR11690">
    <property type="entry name" value="AMILORIDE-SENSITIVE SODIUM CHANNEL-RELATED"/>
    <property type="match status" value="1"/>
</dbReference>
<evidence type="ECO:0000256" key="9">
    <source>
        <dbReference type="ARBA" id="ARBA00023136"/>
    </source>
</evidence>
<keyword evidence="10 12" id="KW-0739">Sodium transport</keyword>
<dbReference type="Gene3D" id="1.10.287.770">
    <property type="entry name" value="YojJ-like"/>
    <property type="match status" value="1"/>
</dbReference>
<gene>
    <name evidence="14" type="primary">LOC106122346</name>
</gene>
<protein>
    <submittedName>
        <fullName evidence="14">Uncharacterized protein LOC106122346</fullName>
    </submittedName>
</protein>
<dbReference type="Pfam" id="PF00858">
    <property type="entry name" value="ASC"/>
    <property type="match status" value="1"/>
</dbReference>
<evidence type="ECO:0000256" key="8">
    <source>
        <dbReference type="ARBA" id="ARBA00023065"/>
    </source>
</evidence>
<evidence type="ECO:0000256" key="4">
    <source>
        <dbReference type="ARBA" id="ARBA00022461"/>
    </source>
</evidence>
<dbReference type="Proteomes" id="UP000694872">
    <property type="component" value="Unplaced"/>
</dbReference>
<dbReference type="GeneID" id="106122346"/>
<dbReference type="PANTHER" id="PTHR11690:SF184">
    <property type="entry name" value="PICKPOCKET 31"/>
    <property type="match status" value="1"/>
</dbReference>
<dbReference type="RefSeq" id="XP_013173739.1">
    <property type="nucleotide sequence ID" value="XM_013318285.1"/>
</dbReference>
<evidence type="ECO:0000256" key="6">
    <source>
        <dbReference type="ARBA" id="ARBA00022989"/>
    </source>
</evidence>
<keyword evidence="8 12" id="KW-0406">Ion transport</keyword>
<sequence length="500" mass="56284">MHFAAGAARTVSCGTPGLGTRPDYPVNAAVFSYAQPDRGIYTRSTHKSIPSEKNFLDPLSTRIVKKINFFGDKSSFHGMRHIFSRSRISWFERLFWLTILTVCSLGALVILRSSLSLYSEDAVSFSVETNYLDWDTPFPTLTICESPSTERIKAYLVANKLPISLTNFYKEVVYWNAKYCKHCSYYKPNVTCVQDFEEPVRHMRLKCNQILTDCWWDGKPFRCCDSTEYIVRSFFLISRFTAVETEYGVCYSFNSGLTGNNSSTIIVNRRVGLPTLVFTAIEAIWIRVHGPDDVVSVMMDNALGSSASIPLVTDVEVILKAEQTVSDVSVTALHPDVRGCLYKHERPAFADKWPFKKYSYSACVLYCRAMAQYELCNCTYHVMPKIGDIPVCGIQGLICLNQNKESLENPTCSCPMGCEEILYKLVHKFFVRHSASGELASRGTRGKVRLAQLPSLRVRRLAIRDTLGLVVDIGGVGGVFFGASLLSVIEFVYLLCIRRH</sequence>
<keyword evidence="4 12" id="KW-0894">Sodium channel</keyword>
<feature type="transmembrane region" description="Helical" evidence="13">
    <location>
        <begin position="94"/>
        <end position="111"/>
    </location>
</feature>
<dbReference type="GO" id="GO:0015280">
    <property type="term" value="F:ligand-gated sodium channel activity"/>
    <property type="evidence" value="ECO:0007669"/>
    <property type="project" value="TreeGrafter"/>
</dbReference>
<name>A0AAJ6ZJD8_PAPXU</name>
<organism evidence="14">
    <name type="scientific">Papilio xuthus</name>
    <name type="common">Asian swallowtail butterfly</name>
    <dbReference type="NCBI Taxonomy" id="66420"/>
    <lineage>
        <taxon>Eukaryota</taxon>
        <taxon>Metazoa</taxon>
        <taxon>Ecdysozoa</taxon>
        <taxon>Arthropoda</taxon>
        <taxon>Hexapoda</taxon>
        <taxon>Insecta</taxon>
        <taxon>Pterygota</taxon>
        <taxon>Neoptera</taxon>
        <taxon>Endopterygota</taxon>
        <taxon>Lepidoptera</taxon>
        <taxon>Glossata</taxon>
        <taxon>Ditrysia</taxon>
        <taxon>Papilionoidea</taxon>
        <taxon>Papilionidae</taxon>
        <taxon>Papilioninae</taxon>
        <taxon>Papilio</taxon>
    </lineage>
</organism>
<accession>A0AAJ6ZJD8</accession>
<dbReference type="GO" id="GO:0005886">
    <property type="term" value="C:plasma membrane"/>
    <property type="evidence" value="ECO:0007669"/>
    <property type="project" value="TreeGrafter"/>
</dbReference>
<evidence type="ECO:0000256" key="13">
    <source>
        <dbReference type="SAM" id="Phobius"/>
    </source>
</evidence>
<feature type="transmembrane region" description="Helical" evidence="13">
    <location>
        <begin position="473"/>
        <end position="496"/>
    </location>
</feature>